<dbReference type="Pfam" id="PF12840">
    <property type="entry name" value="HTH_20"/>
    <property type="match status" value="1"/>
</dbReference>
<protein>
    <submittedName>
        <fullName evidence="1">Helix-turn-helix domain-containing protein</fullName>
    </submittedName>
</protein>
<reference evidence="1" key="1">
    <citation type="submission" date="2024-06" db="EMBL/GenBank/DDBJ databases">
        <title>Draft Genome Sequence of Deinococcus sonorensis Type Strain KR-87, a Biofilm Producing Representative of the Genus Deinococcus.</title>
        <authorList>
            <person name="Boren L.S."/>
            <person name="Grosso R.A."/>
            <person name="Hugenberg-Cox A.N."/>
            <person name="Hill J.T.E."/>
            <person name="Albert C.M."/>
            <person name="Tuohy J.M."/>
        </authorList>
    </citation>
    <scope>NUCLEOTIDE SEQUENCE</scope>
    <source>
        <strain evidence="1">KR-87</strain>
        <plasmid evidence="1">pDson03</plasmid>
    </source>
</reference>
<dbReference type="SUPFAM" id="SSF46785">
    <property type="entry name" value="Winged helix' DNA-binding domain"/>
    <property type="match status" value="1"/>
</dbReference>
<gene>
    <name evidence="1" type="ORF">ABOD76_04520</name>
</gene>
<sequence length="212" mass="24317">MAQPASSSIPVEHWATTPEQAHLLLRADLHPLLLRLMTAPQSASELALALGCTVQDAHYRLRALERAGIAQVVETRARAGRPIKRYRMRSDWFVPFELTSAETLLEFLEQQNQPRMNTFLRHLFGHLQAKRETLGFRLRREGEETSLVISTASGRDPLEDRPHLMQWTELRLTPDRAFQLMERLGELFEEYAQDDEETTFTLGLFLGEGALH</sequence>
<geneLocation type="plasmid" evidence="1">
    <name>pDson03</name>
</geneLocation>
<dbReference type="InterPro" id="IPR036390">
    <property type="entry name" value="WH_DNA-bd_sf"/>
</dbReference>
<organism evidence="1">
    <name type="scientific">Deinococcus sonorensis KR-87</name>
    <dbReference type="NCBI Taxonomy" id="694439"/>
    <lineage>
        <taxon>Bacteria</taxon>
        <taxon>Thermotogati</taxon>
        <taxon>Deinococcota</taxon>
        <taxon>Deinococci</taxon>
        <taxon>Deinococcales</taxon>
        <taxon>Deinococcaceae</taxon>
        <taxon>Deinococcus</taxon>
    </lineage>
</organism>
<dbReference type="KEGG" id="dsc:ABOD76_04520"/>
<proteinExistence type="predicted"/>
<dbReference type="AlphaFoldDB" id="A0AAU7U655"/>
<evidence type="ECO:0000313" key="1">
    <source>
        <dbReference type="EMBL" id="XBV83959.1"/>
    </source>
</evidence>
<dbReference type="InterPro" id="IPR036388">
    <property type="entry name" value="WH-like_DNA-bd_sf"/>
</dbReference>
<keyword evidence="1" id="KW-0614">Plasmid</keyword>
<accession>A0AAU7U655</accession>
<dbReference type="Gene3D" id="1.10.10.10">
    <property type="entry name" value="Winged helix-like DNA-binding domain superfamily/Winged helix DNA-binding domain"/>
    <property type="match status" value="1"/>
</dbReference>
<dbReference type="RefSeq" id="WP_350241861.1">
    <property type="nucleotide sequence ID" value="NZ_CP158298.1"/>
</dbReference>
<dbReference type="EMBL" id="CP158298">
    <property type="protein sequence ID" value="XBV83959.1"/>
    <property type="molecule type" value="Genomic_DNA"/>
</dbReference>
<name>A0AAU7U655_9DEIO</name>